<dbReference type="GO" id="GO:0005524">
    <property type="term" value="F:ATP binding"/>
    <property type="evidence" value="ECO:0007669"/>
    <property type="project" value="UniProtKB-KW"/>
</dbReference>
<name>A0A2K9P4W6_9FIRM</name>
<dbReference type="FunFam" id="3.40.50.300:FF:000287">
    <property type="entry name" value="Multidrug ABC transporter ATP-binding protein"/>
    <property type="match status" value="1"/>
</dbReference>
<dbReference type="GO" id="GO:0005886">
    <property type="term" value="C:plasma membrane"/>
    <property type="evidence" value="ECO:0007669"/>
    <property type="project" value="UniProtKB-SubCell"/>
</dbReference>
<dbReference type="CDD" id="cd18547">
    <property type="entry name" value="ABC_6TM_Tm288_like"/>
    <property type="match status" value="1"/>
</dbReference>
<dbReference type="PANTHER" id="PTHR43394">
    <property type="entry name" value="ATP-DEPENDENT PERMEASE MDL1, MITOCHONDRIAL"/>
    <property type="match status" value="1"/>
</dbReference>
<dbReference type="CDD" id="cd03254">
    <property type="entry name" value="ABCC_Glucan_exporter_like"/>
    <property type="match status" value="1"/>
</dbReference>
<reference evidence="12 13" key="1">
    <citation type="submission" date="2017-04" db="EMBL/GenBank/DDBJ databases">
        <title>Monoglobus pectinilyticus 14 draft genome.</title>
        <authorList>
            <person name="Kim C."/>
            <person name="Rosendale D.I."/>
            <person name="Kelly W.J."/>
            <person name="Tannock G.W."/>
            <person name="Patchett M.L."/>
            <person name="Jordens J.Z."/>
        </authorList>
    </citation>
    <scope>NUCLEOTIDE SEQUENCE [LARGE SCALE GENOMIC DNA]</scope>
    <source>
        <strain evidence="12 13">14</strain>
    </source>
</reference>
<dbReference type="PROSITE" id="PS50929">
    <property type="entry name" value="ABC_TM1F"/>
    <property type="match status" value="1"/>
</dbReference>
<proteinExistence type="predicted"/>
<evidence type="ECO:0000259" key="10">
    <source>
        <dbReference type="PROSITE" id="PS50893"/>
    </source>
</evidence>
<feature type="transmembrane region" description="Helical" evidence="9">
    <location>
        <begin position="46"/>
        <end position="69"/>
    </location>
</feature>
<dbReference type="GO" id="GO:0016887">
    <property type="term" value="F:ATP hydrolysis activity"/>
    <property type="evidence" value="ECO:0007669"/>
    <property type="project" value="InterPro"/>
</dbReference>
<accession>A0A2K9P4W6</accession>
<keyword evidence="3" id="KW-1003">Cell membrane</keyword>
<dbReference type="InterPro" id="IPR036640">
    <property type="entry name" value="ABC1_TM_sf"/>
</dbReference>
<dbReference type="PROSITE" id="PS50893">
    <property type="entry name" value="ABC_TRANSPORTER_2"/>
    <property type="match status" value="1"/>
</dbReference>
<dbReference type="Pfam" id="PF00664">
    <property type="entry name" value="ABC_membrane"/>
    <property type="match status" value="1"/>
</dbReference>
<dbReference type="GO" id="GO:0015421">
    <property type="term" value="F:ABC-type oligopeptide transporter activity"/>
    <property type="evidence" value="ECO:0007669"/>
    <property type="project" value="TreeGrafter"/>
</dbReference>
<dbReference type="Proteomes" id="UP000235589">
    <property type="component" value="Chromosome"/>
</dbReference>
<gene>
    <name evidence="12" type="ORF">B9O19_01508</name>
</gene>
<dbReference type="AlphaFoldDB" id="A0A2K9P4W6"/>
<dbReference type="SUPFAM" id="SSF90123">
    <property type="entry name" value="ABC transporter transmembrane region"/>
    <property type="match status" value="1"/>
</dbReference>
<keyword evidence="5" id="KW-0547">Nucleotide-binding</keyword>
<dbReference type="SUPFAM" id="SSF52540">
    <property type="entry name" value="P-loop containing nucleoside triphosphate hydrolases"/>
    <property type="match status" value="1"/>
</dbReference>
<evidence type="ECO:0000259" key="11">
    <source>
        <dbReference type="PROSITE" id="PS50929"/>
    </source>
</evidence>
<dbReference type="InterPro" id="IPR003593">
    <property type="entry name" value="AAA+_ATPase"/>
</dbReference>
<keyword evidence="8 9" id="KW-0472">Membrane</keyword>
<evidence type="ECO:0000313" key="12">
    <source>
        <dbReference type="EMBL" id="AUO19668.1"/>
    </source>
</evidence>
<keyword evidence="4 9" id="KW-0812">Transmembrane</keyword>
<dbReference type="InterPro" id="IPR039421">
    <property type="entry name" value="Type_1_exporter"/>
</dbReference>
<evidence type="ECO:0000256" key="2">
    <source>
        <dbReference type="ARBA" id="ARBA00022448"/>
    </source>
</evidence>
<keyword evidence="2" id="KW-0813">Transport</keyword>
<dbReference type="Gene3D" id="3.40.50.300">
    <property type="entry name" value="P-loop containing nucleotide triphosphate hydrolases"/>
    <property type="match status" value="1"/>
</dbReference>
<feature type="domain" description="ABC transporter" evidence="10">
    <location>
        <begin position="368"/>
        <end position="602"/>
    </location>
</feature>
<evidence type="ECO:0000256" key="3">
    <source>
        <dbReference type="ARBA" id="ARBA00022475"/>
    </source>
</evidence>
<sequence length="607" mass="66777">MAKNIELPRMGGPKVGGAARFSNTERAKDQKGTLVRLIKVYMRFKGIVISAVFLTLLASGISVLIPYFVGKTFNTFNTELRTVNNHSLIILVSVIAALYLSNWLITTISDTAILSVSQKLVRTLRSEIFSKLQKLPLSFFDTTPRGDTMSRITNDADTISTTIAQSATQLASAILTISGSLIIMLSLSIPLTLAVLTCVPLVYILTRVIAKRSRKHFYDQQRSLGEINGIIEESIYGLKMIKAFSKEESTQTDFSKVNQELKKSGTSAQIWAGYMMPLMNIINNLTFSITAIVGGILCTKYGLLIGTAVSFMTYSKQFANPLNSVAGLFNNIQSALAGAERVFEILDENEEAADSEDALDLDNVKGRVEFKDVSFSYSDEKQILKNISFKVNPGQNVALVGETGSGKTTIVNLITRFYDVDSGKILIDGVDVKDIKRKSLENCFSVVLQDTSLFTGTILDNIRYSKPEATESEVIKAAKLSHADGFIRRLPHGYLTLVSGSQDTLSEGQRQLIAISRALLCDSPILILDEATSSVDTKTEKDIQRALIRLMKNRTSIIIAHRLSTIRDADNIIVIDKGQIIESGNHSELMAKKGRYYQMNALKSVDG</sequence>
<feature type="domain" description="ABC transmembrane type-1" evidence="11">
    <location>
        <begin position="51"/>
        <end position="334"/>
    </location>
</feature>
<dbReference type="Pfam" id="PF00005">
    <property type="entry name" value="ABC_tran"/>
    <property type="match status" value="1"/>
</dbReference>
<dbReference type="FunFam" id="1.20.1560.10:FF:000011">
    <property type="entry name" value="Multidrug ABC transporter ATP-binding protein"/>
    <property type="match status" value="1"/>
</dbReference>
<dbReference type="RefSeq" id="WP_102365852.1">
    <property type="nucleotide sequence ID" value="NZ_CP020991.1"/>
</dbReference>
<evidence type="ECO:0000256" key="9">
    <source>
        <dbReference type="SAM" id="Phobius"/>
    </source>
</evidence>
<dbReference type="SMART" id="SM00382">
    <property type="entry name" value="AAA"/>
    <property type="match status" value="1"/>
</dbReference>
<evidence type="ECO:0000256" key="6">
    <source>
        <dbReference type="ARBA" id="ARBA00022840"/>
    </source>
</evidence>
<dbReference type="EMBL" id="CP020991">
    <property type="protein sequence ID" value="AUO19668.1"/>
    <property type="molecule type" value="Genomic_DNA"/>
</dbReference>
<dbReference type="GeneID" id="98062899"/>
<evidence type="ECO:0000256" key="1">
    <source>
        <dbReference type="ARBA" id="ARBA00004651"/>
    </source>
</evidence>
<keyword evidence="6 12" id="KW-0067">ATP-binding</keyword>
<organism evidence="12 13">
    <name type="scientific">Monoglobus pectinilyticus</name>
    <dbReference type="NCBI Taxonomy" id="1981510"/>
    <lineage>
        <taxon>Bacteria</taxon>
        <taxon>Bacillati</taxon>
        <taxon>Bacillota</taxon>
        <taxon>Clostridia</taxon>
        <taxon>Monoglobales</taxon>
        <taxon>Monoglobaceae</taxon>
        <taxon>Monoglobus</taxon>
    </lineage>
</organism>
<dbReference type="InterPro" id="IPR011527">
    <property type="entry name" value="ABC1_TM_dom"/>
</dbReference>
<dbReference type="InterPro" id="IPR027417">
    <property type="entry name" value="P-loop_NTPase"/>
</dbReference>
<evidence type="ECO:0000256" key="4">
    <source>
        <dbReference type="ARBA" id="ARBA00022692"/>
    </source>
</evidence>
<feature type="transmembrane region" description="Helical" evidence="9">
    <location>
        <begin position="285"/>
        <end position="314"/>
    </location>
</feature>
<dbReference type="Gene3D" id="1.20.1560.10">
    <property type="entry name" value="ABC transporter type 1, transmembrane domain"/>
    <property type="match status" value="1"/>
</dbReference>
<feature type="transmembrane region" description="Helical" evidence="9">
    <location>
        <begin position="89"/>
        <end position="116"/>
    </location>
</feature>
<evidence type="ECO:0000256" key="8">
    <source>
        <dbReference type="ARBA" id="ARBA00023136"/>
    </source>
</evidence>
<evidence type="ECO:0000256" key="5">
    <source>
        <dbReference type="ARBA" id="ARBA00022741"/>
    </source>
</evidence>
<protein>
    <submittedName>
        <fullName evidence="12">Putative ABC transporter ATP-binding protein</fullName>
    </submittedName>
</protein>
<evidence type="ECO:0000313" key="13">
    <source>
        <dbReference type="Proteomes" id="UP000235589"/>
    </source>
</evidence>
<dbReference type="PANTHER" id="PTHR43394:SF1">
    <property type="entry name" value="ATP-BINDING CASSETTE SUB-FAMILY B MEMBER 10, MITOCHONDRIAL"/>
    <property type="match status" value="1"/>
</dbReference>
<keyword evidence="7 9" id="KW-1133">Transmembrane helix</keyword>
<evidence type="ECO:0000256" key="7">
    <source>
        <dbReference type="ARBA" id="ARBA00022989"/>
    </source>
</evidence>
<comment type="subcellular location">
    <subcellularLocation>
        <location evidence="1">Cell membrane</location>
        <topology evidence="1">Multi-pass membrane protein</topology>
    </subcellularLocation>
</comment>
<dbReference type="KEGG" id="mpec:B9O19_01508"/>
<feature type="transmembrane region" description="Helical" evidence="9">
    <location>
        <begin position="193"/>
        <end position="210"/>
    </location>
</feature>
<keyword evidence="13" id="KW-1185">Reference proteome</keyword>
<dbReference type="OrthoDB" id="9762778at2"/>
<dbReference type="InterPro" id="IPR003439">
    <property type="entry name" value="ABC_transporter-like_ATP-bd"/>
</dbReference>